<dbReference type="GO" id="GO:0043190">
    <property type="term" value="C:ATP-binding cassette (ABC) transporter complex"/>
    <property type="evidence" value="ECO:0007669"/>
    <property type="project" value="InterPro"/>
</dbReference>
<evidence type="ECO:0000256" key="6">
    <source>
        <dbReference type="SAM" id="SignalP"/>
    </source>
</evidence>
<dbReference type="EMBL" id="AZFJ01000007">
    <property type="protein sequence ID" value="KRL88112.1"/>
    <property type="molecule type" value="Genomic_DNA"/>
</dbReference>
<comment type="similarity">
    <text evidence="2">Belongs to the bacterial solute-binding protein 5 family.</text>
</comment>
<evidence type="ECO:0000313" key="9">
    <source>
        <dbReference type="Proteomes" id="UP000051922"/>
    </source>
</evidence>
<dbReference type="Gene3D" id="3.40.190.10">
    <property type="entry name" value="Periplasmic binding protein-like II"/>
    <property type="match status" value="1"/>
</dbReference>
<feature type="signal peptide" evidence="6">
    <location>
        <begin position="1"/>
        <end position="20"/>
    </location>
</feature>
<feature type="domain" description="Solute-binding protein family 5" evidence="7">
    <location>
        <begin position="74"/>
        <end position="464"/>
    </location>
</feature>
<dbReference type="FunFam" id="3.10.105.10:FF:000001">
    <property type="entry name" value="Oligopeptide ABC transporter, oligopeptide-binding protein"/>
    <property type="match status" value="1"/>
</dbReference>
<dbReference type="PANTHER" id="PTHR30290">
    <property type="entry name" value="PERIPLASMIC BINDING COMPONENT OF ABC TRANSPORTER"/>
    <property type="match status" value="1"/>
</dbReference>
<evidence type="ECO:0000256" key="5">
    <source>
        <dbReference type="ARBA" id="ARBA00022856"/>
    </source>
</evidence>
<dbReference type="FunFam" id="3.90.76.10:FF:000001">
    <property type="entry name" value="Oligopeptide ABC transporter substrate-binding protein"/>
    <property type="match status" value="1"/>
</dbReference>
<accession>A0A0R1U4D8</accession>
<dbReference type="PATRIC" id="fig|1423783.4.peg.317"/>
<dbReference type="Gene3D" id="3.90.76.10">
    <property type="entry name" value="Dipeptide-binding Protein, Domain 1"/>
    <property type="match status" value="1"/>
</dbReference>
<keyword evidence="5" id="KW-0653">Protein transport</keyword>
<dbReference type="Gene3D" id="3.10.105.10">
    <property type="entry name" value="Dipeptide-binding Protein, Domain 3"/>
    <property type="match status" value="1"/>
</dbReference>
<dbReference type="InterPro" id="IPR000914">
    <property type="entry name" value="SBP_5_dom"/>
</dbReference>
<dbReference type="GO" id="GO:1904680">
    <property type="term" value="F:peptide transmembrane transporter activity"/>
    <property type="evidence" value="ECO:0007669"/>
    <property type="project" value="TreeGrafter"/>
</dbReference>
<dbReference type="CDD" id="cd08504">
    <property type="entry name" value="PBP2_OppA"/>
    <property type="match status" value="1"/>
</dbReference>
<protein>
    <submittedName>
        <fullName evidence="8">Peptide ABC transporter substrate-binding lipoprotein</fullName>
    </submittedName>
</protein>
<reference evidence="8 9" key="1">
    <citation type="journal article" date="2015" name="Genome Announc.">
        <title>Expanding the biotechnology potential of lactobacilli through comparative genomics of 213 strains and associated genera.</title>
        <authorList>
            <person name="Sun Z."/>
            <person name="Harris H.M."/>
            <person name="McCann A."/>
            <person name="Guo C."/>
            <person name="Argimon S."/>
            <person name="Zhang W."/>
            <person name="Yang X."/>
            <person name="Jeffery I.B."/>
            <person name="Cooney J.C."/>
            <person name="Kagawa T.F."/>
            <person name="Liu W."/>
            <person name="Song Y."/>
            <person name="Salvetti E."/>
            <person name="Wrobel A."/>
            <person name="Rasinkangas P."/>
            <person name="Parkhill J."/>
            <person name="Rea M.C."/>
            <person name="O'Sullivan O."/>
            <person name="Ritari J."/>
            <person name="Douillard F.P."/>
            <person name="Paul Ross R."/>
            <person name="Yang R."/>
            <person name="Briner A.E."/>
            <person name="Felis G.E."/>
            <person name="de Vos W.M."/>
            <person name="Barrangou R."/>
            <person name="Klaenhammer T.R."/>
            <person name="Caufield P.W."/>
            <person name="Cui Y."/>
            <person name="Zhang H."/>
            <person name="O'Toole P.W."/>
        </authorList>
    </citation>
    <scope>NUCLEOTIDE SEQUENCE [LARGE SCALE GENOMIC DNA]</scope>
    <source>
        <strain evidence="8 9">DSM 15945</strain>
    </source>
</reference>
<dbReference type="Proteomes" id="UP000051922">
    <property type="component" value="Unassembled WGS sequence"/>
</dbReference>
<dbReference type="PROSITE" id="PS01040">
    <property type="entry name" value="SBP_BACTERIAL_5"/>
    <property type="match status" value="1"/>
</dbReference>
<keyword evidence="9" id="KW-1185">Reference proteome</keyword>
<dbReference type="AlphaFoldDB" id="A0A0R1U4D8"/>
<dbReference type="PROSITE" id="PS51257">
    <property type="entry name" value="PROKAR_LIPOPROTEIN"/>
    <property type="match status" value="1"/>
</dbReference>
<gene>
    <name evidence="8" type="ORF">FC50_GL000306</name>
</gene>
<sequence>MKKKSVMLGAMLTTMVALLAACGSSSSSSSKKSSVTYMQGDVLQTMDPAMATDVISGQSMTDVYSGLFRWNKTKLEPDMAAKMPTVSKDQKTYTFTLRKDAKWSDGKQVTAQDFEYAWKRAIDPKQKSEYAYIFSGIKNADDIINGKKDPSTLGIKALSKTKLEVQLDKVMPYFEKMITLQTFDPVEESQVKKEGSKFGTNANTLTFNGPYKLGKWTGSENTWTETKNSKYWNAKKVSIKKVKYQVIKENNTAYNLYTSGKADDVTVTGDTAAQAKNDKGYKVVKQNATYYLVPNMKKVPAFKNQKIRQAISMSINRAEFIKKVLGNGSVPSKTVVPEDMMINDSGKDFATDASKGVTNSDYSLSKAKTLFKEGMKEAGLSDLTFTLLSDDTDTAKSTLDYLQSAVGKLSQDGAKLTVKTKSVPFKTRLSLSTAGDFDMAIEAWSADFPDAISFLDMFTTGNSYNYGGWTNKQYDDLVSASKDTDATNTTKRWNDLVKADQILAKDSGVIPLYQLGAAHLRNTKLSGVTTSPNGMINWVKASVK</sequence>
<evidence type="ECO:0000256" key="2">
    <source>
        <dbReference type="ARBA" id="ARBA00005695"/>
    </source>
</evidence>
<dbReference type="STRING" id="1423783.FC50_GL000306"/>
<name>A0A0R1U4D8_9LACO</name>
<dbReference type="InterPro" id="IPR039424">
    <property type="entry name" value="SBP_5"/>
</dbReference>
<dbReference type="SUPFAM" id="SSF53850">
    <property type="entry name" value="Periplasmic binding protein-like II"/>
    <property type="match status" value="1"/>
</dbReference>
<evidence type="ECO:0000313" key="8">
    <source>
        <dbReference type="EMBL" id="KRL88112.1"/>
    </source>
</evidence>
<dbReference type="PIRSF" id="PIRSF002741">
    <property type="entry name" value="MppA"/>
    <property type="match status" value="1"/>
</dbReference>
<feature type="chain" id="PRO_5038682628" evidence="6">
    <location>
        <begin position="21"/>
        <end position="544"/>
    </location>
</feature>
<keyword evidence="5" id="KW-0571">Peptide transport</keyword>
<keyword evidence="8" id="KW-0449">Lipoprotein</keyword>
<proteinExistence type="inferred from homology"/>
<dbReference type="InterPro" id="IPR023765">
    <property type="entry name" value="SBP_5_CS"/>
</dbReference>
<evidence type="ECO:0000256" key="1">
    <source>
        <dbReference type="ARBA" id="ARBA00004193"/>
    </source>
</evidence>
<dbReference type="PANTHER" id="PTHR30290:SF10">
    <property type="entry name" value="PERIPLASMIC OLIGOPEPTIDE-BINDING PROTEIN-RELATED"/>
    <property type="match status" value="1"/>
</dbReference>
<dbReference type="GO" id="GO:0030288">
    <property type="term" value="C:outer membrane-bounded periplasmic space"/>
    <property type="evidence" value="ECO:0007669"/>
    <property type="project" value="UniProtKB-ARBA"/>
</dbReference>
<dbReference type="RefSeq" id="WP_054649402.1">
    <property type="nucleotide sequence ID" value="NZ_AZFJ01000007.1"/>
</dbReference>
<dbReference type="Pfam" id="PF00496">
    <property type="entry name" value="SBP_bac_5"/>
    <property type="match status" value="1"/>
</dbReference>
<keyword evidence="4 6" id="KW-0732">Signal</keyword>
<evidence type="ECO:0000259" key="7">
    <source>
        <dbReference type="Pfam" id="PF00496"/>
    </source>
</evidence>
<comment type="caution">
    <text evidence="8">The sequence shown here is derived from an EMBL/GenBank/DDBJ whole genome shotgun (WGS) entry which is preliminary data.</text>
</comment>
<comment type="subcellular location">
    <subcellularLocation>
        <location evidence="1">Cell membrane</location>
        <topology evidence="1">Lipid-anchor</topology>
    </subcellularLocation>
</comment>
<dbReference type="InterPro" id="IPR030678">
    <property type="entry name" value="Peptide/Ni-bd"/>
</dbReference>
<organism evidence="8 9">
    <name type="scientific">Lacticaseibacillus pantheris DSM 15945 = JCM 12539 = NBRC 106106</name>
    <dbReference type="NCBI Taxonomy" id="1423783"/>
    <lineage>
        <taxon>Bacteria</taxon>
        <taxon>Bacillati</taxon>
        <taxon>Bacillota</taxon>
        <taxon>Bacilli</taxon>
        <taxon>Lactobacillales</taxon>
        <taxon>Lactobacillaceae</taxon>
        <taxon>Lacticaseibacillus</taxon>
    </lineage>
</organism>
<dbReference type="OrthoDB" id="403896at2"/>
<keyword evidence="3" id="KW-0813">Transport</keyword>
<evidence type="ECO:0000256" key="3">
    <source>
        <dbReference type="ARBA" id="ARBA00022448"/>
    </source>
</evidence>
<evidence type="ECO:0000256" key="4">
    <source>
        <dbReference type="ARBA" id="ARBA00022729"/>
    </source>
</evidence>
<dbReference type="GO" id="GO:0015833">
    <property type="term" value="P:peptide transport"/>
    <property type="evidence" value="ECO:0007669"/>
    <property type="project" value="UniProtKB-KW"/>
</dbReference>